<evidence type="ECO:0000313" key="1">
    <source>
        <dbReference type="EMBL" id="BBZ18626.1"/>
    </source>
</evidence>
<name>A0A7I7WLU0_MYCGU</name>
<accession>A0A7I7WLU0</accession>
<dbReference type="KEGG" id="mgad:MGAD_29610"/>
<proteinExistence type="predicted"/>
<dbReference type="AlphaFoldDB" id="A0A7I7WLU0"/>
<reference evidence="1 2" key="1">
    <citation type="journal article" date="2019" name="Emerg. Microbes Infect.">
        <title>Comprehensive subspecies identification of 175 nontuberculous mycobacteria species based on 7547 genomic profiles.</title>
        <authorList>
            <person name="Matsumoto Y."/>
            <person name="Kinjo T."/>
            <person name="Motooka D."/>
            <person name="Nabeya D."/>
            <person name="Jung N."/>
            <person name="Uechi K."/>
            <person name="Horii T."/>
            <person name="Iida T."/>
            <person name="Fujita J."/>
            <person name="Nakamura S."/>
        </authorList>
    </citation>
    <scope>NUCLEOTIDE SEQUENCE [LARGE SCALE GENOMIC DNA]</scope>
    <source>
        <strain evidence="1 2">JCM 12688</strain>
    </source>
</reference>
<organism evidence="1 2">
    <name type="scientific">Mycolicibacterium gadium</name>
    <name type="common">Mycobacterium gadium</name>
    <dbReference type="NCBI Taxonomy" id="1794"/>
    <lineage>
        <taxon>Bacteria</taxon>
        <taxon>Bacillati</taxon>
        <taxon>Actinomycetota</taxon>
        <taxon>Actinomycetes</taxon>
        <taxon>Mycobacteriales</taxon>
        <taxon>Mycobacteriaceae</taxon>
        <taxon>Mycolicibacterium</taxon>
    </lineage>
</organism>
<dbReference type="Proteomes" id="UP000466187">
    <property type="component" value="Chromosome"/>
</dbReference>
<gene>
    <name evidence="1" type="ORF">MGAD_29610</name>
</gene>
<protein>
    <submittedName>
        <fullName evidence="1">Uncharacterized protein</fullName>
    </submittedName>
</protein>
<evidence type="ECO:0000313" key="2">
    <source>
        <dbReference type="Proteomes" id="UP000466187"/>
    </source>
</evidence>
<sequence>MKQTKTERVHIVEGTDWKDAAIALMESRCPYRPWRYGFGEMHEGDPVAIVLNTDPPSIMTTLGRIGIDGRSDRAVVEWPYPGPALLDLATLTAVVDFPHDQDPRNVWMRRGDAAVRLELALRETEWRNDQSMRLGHSSAVAARILLHSEGRCTGCDSGIDLTWWDARDHAHIRTVDAPLRDPSEVLIQDKRGEASYVDGPFDPKSWLLPELPSDWPGVLCPRCATRMDEDGHATLLDFRFSQHPKCPNCGAGRTQRALYGMPAMHIPPWRDARGCCVKPETWTCTACAYRW</sequence>
<dbReference type="RefSeq" id="WP_163687130.1">
    <property type="nucleotide sequence ID" value="NZ_AP022608.1"/>
</dbReference>
<dbReference type="EMBL" id="AP022608">
    <property type="protein sequence ID" value="BBZ18626.1"/>
    <property type="molecule type" value="Genomic_DNA"/>
</dbReference>